<geneLocation type="plasmid" evidence="3">
    <name>p112298-catA</name>
</geneLocation>
<accession>A0A1V0M1M3</accession>
<evidence type="ECO:0000256" key="1">
    <source>
        <dbReference type="SAM" id="MobiDB-lite"/>
    </source>
</evidence>
<name>A0A1V0M1M3_CITFR</name>
<dbReference type="InterPro" id="IPR031339">
    <property type="entry name" value="DUF4942"/>
</dbReference>
<keyword evidence="3" id="KW-0808">Transferase</keyword>
<evidence type="ECO:0000259" key="2">
    <source>
        <dbReference type="Pfam" id="PF13708"/>
    </source>
</evidence>
<organism evidence="3">
    <name type="scientific">Citrobacter freundii</name>
    <dbReference type="NCBI Taxonomy" id="546"/>
    <lineage>
        <taxon>Bacteria</taxon>
        <taxon>Pseudomonadati</taxon>
        <taxon>Pseudomonadota</taxon>
        <taxon>Gammaproteobacteria</taxon>
        <taxon>Enterobacterales</taxon>
        <taxon>Enterobacteriaceae</taxon>
        <taxon>Citrobacter</taxon>
        <taxon>Citrobacter freundii complex</taxon>
    </lineage>
</organism>
<feature type="compositionally biased region" description="Polar residues" evidence="1">
    <location>
        <begin position="16"/>
        <end position="29"/>
    </location>
</feature>
<feature type="domain" description="DUF4942" evidence="2">
    <location>
        <begin position="87"/>
        <end position="275"/>
    </location>
</feature>
<keyword evidence="3" id="KW-0614">Plasmid</keyword>
<dbReference type="EMBL" id="KY270851">
    <property type="protein sequence ID" value="ARD68787.1"/>
    <property type="molecule type" value="Genomic_DNA"/>
</dbReference>
<dbReference type="GO" id="GO:0032259">
    <property type="term" value="P:methylation"/>
    <property type="evidence" value="ECO:0007669"/>
    <property type="project" value="UniProtKB-KW"/>
</dbReference>
<evidence type="ECO:0000313" key="3">
    <source>
        <dbReference type="EMBL" id="ARD68787.1"/>
    </source>
</evidence>
<dbReference type="GO" id="GO:0008168">
    <property type="term" value="F:methyltransferase activity"/>
    <property type="evidence" value="ECO:0007669"/>
    <property type="project" value="UniProtKB-KW"/>
</dbReference>
<feature type="region of interest" description="Disordered" evidence="1">
    <location>
        <begin position="1"/>
        <end position="29"/>
    </location>
</feature>
<keyword evidence="3" id="KW-0489">Methyltransferase</keyword>
<dbReference type="AlphaFoldDB" id="A0A1V0M1M3"/>
<dbReference type="Pfam" id="PF13708">
    <property type="entry name" value="DUF4942"/>
    <property type="match status" value="1"/>
</dbReference>
<sequence>MKISQPKQWEKDREMSMNSQPELKLSTRTEQLASSRDAAMQKFLDGMTLIAEASAICGFSLFNSKIMAPNAFGLPASLAASIEEGRQQIDRKTWNNLFEETGIDRFWNHNQRAEFRESLRNAPPIASLTVIRSTLRQAVAMRSITLAEGFVDLLCQLDRRYKTNAQQFVMPKKLVLRGIFPDSNMMRYNGFSQDNLFYLNDFENIVCICSNAATPPVGSGMNMYDRLAVLRKTDFTGDITDPKGWKCRLFENGNVHISVECESLHNALNDLISIYFANQIPAKG</sequence>
<dbReference type="RefSeq" id="WP_223866326.1">
    <property type="nucleotide sequence ID" value="NC_019360.1"/>
</dbReference>
<reference evidence="3" key="1">
    <citation type="journal article" date="2017" name="Int. J. Antimicrob. Agents">
        <title>Sequencing and comparative genomics analysis of the IncHI2 plasmids pT5282-mphA and p112298-catA and the IncHI5 plasmid pYNKP001-dfrA.</title>
        <authorList>
            <person name="Liang Q."/>
            <person name="Yin Z."/>
            <person name="Zhao Y."/>
            <person name="Liang L."/>
            <person name="Feng J."/>
            <person name="Zhan Z."/>
            <person name="Wang H."/>
            <person name="Song Y."/>
            <person name="Tong Y."/>
            <person name="Wu W."/>
            <person name="Chen W."/>
            <person name="Wang J."/>
            <person name="Jiang L."/>
            <person name="Zhou D."/>
        </authorList>
    </citation>
    <scope>NUCLEOTIDE SEQUENCE</scope>
    <source>
        <strain evidence="3">112298</strain>
        <plasmid evidence="3">p112298-catA</plasmid>
    </source>
</reference>
<protein>
    <submittedName>
        <fullName evidence="3">Methyltransferase domain protein</fullName>
    </submittedName>
</protein>
<proteinExistence type="predicted"/>